<dbReference type="Pfam" id="PF00989">
    <property type="entry name" value="PAS"/>
    <property type="match status" value="1"/>
</dbReference>
<dbReference type="PROSITE" id="PS50113">
    <property type="entry name" value="PAC"/>
    <property type="match status" value="2"/>
</dbReference>
<evidence type="ECO:0000256" key="7">
    <source>
        <dbReference type="ARBA" id="ARBA00022692"/>
    </source>
</evidence>
<dbReference type="SMART" id="SM00448">
    <property type="entry name" value="REC"/>
    <property type="match status" value="1"/>
</dbReference>
<keyword evidence="13 15" id="KW-0472">Membrane</keyword>
<dbReference type="RefSeq" id="WP_144230983.1">
    <property type="nucleotide sequence ID" value="NZ_CBCRVV010000011.1"/>
</dbReference>
<dbReference type="PROSITE" id="PS50109">
    <property type="entry name" value="HIS_KIN"/>
    <property type="match status" value="1"/>
</dbReference>
<dbReference type="InterPro" id="IPR001789">
    <property type="entry name" value="Sig_transdc_resp-reg_receiver"/>
</dbReference>
<evidence type="ECO:0000256" key="3">
    <source>
        <dbReference type="ARBA" id="ARBA00012438"/>
    </source>
</evidence>
<proteinExistence type="predicted"/>
<dbReference type="Pfam" id="PF00072">
    <property type="entry name" value="Response_reg"/>
    <property type="match status" value="1"/>
</dbReference>
<evidence type="ECO:0000256" key="13">
    <source>
        <dbReference type="ARBA" id="ARBA00023136"/>
    </source>
</evidence>
<evidence type="ECO:0000256" key="4">
    <source>
        <dbReference type="ARBA" id="ARBA00022475"/>
    </source>
</evidence>
<keyword evidence="10" id="KW-0067">ATP-binding</keyword>
<dbReference type="SMART" id="SM00086">
    <property type="entry name" value="PAC"/>
    <property type="match status" value="2"/>
</dbReference>
<organism evidence="20 21">
    <name type="scientific">Rariglobus hedericola</name>
    <dbReference type="NCBI Taxonomy" id="2597822"/>
    <lineage>
        <taxon>Bacteria</taxon>
        <taxon>Pseudomonadati</taxon>
        <taxon>Verrucomicrobiota</taxon>
        <taxon>Opitutia</taxon>
        <taxon>Opitutales</taxon>
        <taxon>Opitutaceae</taxon>
        <taxon>Rariglobus</taxon>
    </lineage>
</organism>
<dbReference type="PANTHER" id="PTHR43065">
    <property type="entry name" value="SENSOR HISTIDINE KINASE"/>
    <property type="match status" value="1"/>
</dbReference>
<dbReference type="InterPro" id="IPR004358">
    <property type="entry name" value="Sig_transdc_His_kin-like_C"/>
</dbReference>
<dbReference type="InterPro" id="IPR000700">
    <property type="entry name" value="PAS-assoc_C"/>
</dbReference>
<dbReference type="SUPFAM" id="SSF55785">
    <property type="entry name" value="PYP-like sensor domain (PAS domain)"/>
    <property type="match status" value="2"/>
</dbReference>
<feature type="transmembrane region" description="Helical" evidence="15">
    <location>
        <begin position="114"/>
        <end position="137"/>
    </location>
</feature>
<feature type="transmembrane region" description="Helical" evidence="15">
    <location>
        <begin position="270"/>
        <end position="291"/>
    </location>
</feature>
<dbReference type="InterPro" id="IPR011006">
    <property type="entry name" value="CheY-like_superfamily"/>
</dbReference>
<dbReference type="Pfam" id="PF08447">
    <property type="entry name" value="PAS_3"/>
    <property type="match status" value="1"/>
</dbReference>
<dbReference type="SUPFAM" id="SSF55874">
    <property type="entry name" value="ATPase domain of HSP90 chaperone/DNA topoisomerase II/histidine kinase"/>
    <property type="match status" value="1"/>
</dbReference>
<evidence type="ECO:0000256" key="5">
    <source>
        <dbReference type="ARBA" id="ARBA00022553"/>
    </source>
</evidence>
<dbReference type="CDD" id="cd00082">
    <property type="entry name" value="HisKA"/>
    <property type="match status" value="1"/>
</dbReference>
<dbReference type="PANTHER" id="PTHR43065:SF46">
    <property type="entry name" value="C4-DICARBOXYLATE TRANSPORT SENSOR PROTEIN DCTB"/>
    <property type="match status" value="1"/>
</dbReference>
<gene>
    <name evidence="20" type="ORF">FPL22_13750</name>
</gene>
<feature type="modified residue" description="4-aspartylphosphate" evidence="14">
    <location>
        <position position="874"/>
    </location>
</feature>
<dbReference type="Gene3D" id="3.30.565.10">
    <property type="entry name" value="Histidine kinase-like ATPase, C-terminal domain"/>
    <property type="match status" value="1"/>
</dbReference>
<dbReference type="InterPro" id="IPR036097">
    <property type="entry name" value="HisK_dim/P_sf"/>
</dbReference>
<dbReference type="GO" id="GO:0006355">
    <property type="term" value="P:regulation of DNA-templated transcription"/>
    <property type="evidence" value="ECO:0007669"/>
    <property type="project" value="InterPro"/>
</dbReference>
<keyword evidence="11 15" id="KW-1133">Transmembrane helix</keyword>
<dbReference type="Gene3D" id="3.40.50.2300">
    <property type="match status" value="1"/>
</dbReference>
<dbReference type="InterPro" id="IPR036890">
    <property type="entry name" value="HATPase_C_sf"/>
</dbReference>
<name>A0A556QKN2_9BACT</name>
<dbReference type="InterPro" id="IPR003594">
    <property type="entry name" value="HATPase_dom"/>
</dbReference>
<dbReference type="CDD" id="cd00130">
    <property type="entry name" value="PAS"/>
    <property type="match status" value="2"/>
</dbReference>
<dbReference type="SMART" id="SM00387">
    <property type="entry name" value="HATPase_c"/>
    <property type="match status" value="1"/>
</dbReference>
<dbReference type="InterPro" id="IPR001610">
    <property type="entry name" value="PAC"/>
</dbReference>
<evidence type="ECO:0000259" key="16">
    <source>
        <dbReference type="PROSITE" id="PS50109"/>
    </source>
</evidence>
<evidence type="ECO:0000256" key="15">
    <source>
        <dbReference type="SAM" id="Phobius"/>
    </source>
</evidence>
<feature type="domain" description="PAC" evidence="19">
    <location>
        <begin position="503"/>
        <end position="555"/>
    </location>
</feature>
<comment type="catalytic activity">
    <reaction evidence="1">
        <text>ATP + protein L-histidine = ADP + protein N-phospho-L-histidine.</text>
        <dbReference type="EC" id="2.7.13.3"/>
    </reaction>
</comment>
<feature type="domain" description="Histidine kinase" evidence="16">
    <location>
        <begin position="575"/>
        <end position="801"/>
    </location>
</feature>
<keyword evidence="7 15" id="KW-0812">Transmembrane</keyword>
<dbReference type="SUPFAM" id="SSF47384">
    <property type="entry name" value="Homodimeric domain of signal transducing histidine kinase"/>
    <property type="match status" value="1"/>
</dbReference>
<evidence type="ECO:0000256" key="1">
    <source>
        <dbReference type="ARBA" id="ARBA00000085"/>
    </source>
</evidence>
<dbReference type="CDD" id="cd17546">
    <property type="entry name" value="REC_hyHK_CKI1_RcsC-like"/>
    <property type="match status" value="1"/>
</dbReference>
<keyword evidence="4" id="KW-1003">Cell membrane</keyword>
<comment type="subcellular location">
    <subcellularLocation>
        <location evidence="2">Cell membrane</location>
        <topology evidence="2">Multi-pass membrane protein</topology>
    </subcellularLocation>
</comment>
<sequence length="943" mass="101680">MKSCGYKSWCVAAAYVVLHVVAHLSAQWFEVSPGISLWYVPGGLALALVTLLGPRYMPLVFAANFVTAWLPTTVAWWMVWFFPLLITLGYGAAGVLVRRHLGGKLLPGTPRETLGFVLVAGLAPLVVAVIGTAVYYVKSSLGQAPFGADFWPSVMSWWIGDTSGILTVVPVIMVFVAPWLAGEKPAVDLRRMNARTITAAVARALVLMGTIAIVVGLPVLRDHDAFYICFLPLIWICVHHGLPGATLATLLIMMVGLVSMRMAETTVGFAHVFLLFELAVSSVGLGLGTMVTRRNEAERKLAAAGAKMDRVISGAQLGLWDLNLVTGAVEINERYADMIGYEAAELFPFRERWPEFIHAEDRLRVENAMMTHLEGRSELFEVEFRLRKKDGHWCWLHSRGSIVKRSASGMPLQVSGTQVDITARRRVQAEVGRLLRIIEATPDLIVTADAQGRVIYMNEALLKVCGQCDREGAGKNLRDLLAGEAATRLLGEAFPAALAAGSWHGEATIVDAAGRSIPTSQVVLAHRDEEDDSFSFSVVMRDLSDQRRAETERRQRDRELLQLQKAESLGVMAGGIAHDFNNLLTSVMGHANLATVELPPGAPALMHLAKIEQAATCAAALCQQMLAYAGRNPVSFSEIDLNQLVDEASGLLGPNIGGKVDVRLDLAKPLSPILAAGTQMQQVVMNLVLNAAEAIGTGNEGRVTVRTGDFELSEAELGRQFPGHMAAAGAYVVLEVEDTGCGMSVETRARIFEPFFTTKFTGQGLGLAAVAGVVKSHRGAIAVRSSPGAGTIFRVAFPSLAKKSAPVIIRYEALPDTWKGTGTILVVDDDHIISEVTAHILRSFGFATLTAGDGREAVEVFGQHSAHLAGVLLDLTMPVMDGFAAHAEMHRINPSVPVILMSGFSEKLEHLPPEAIHPAGVLAKPFNRKQLRERIASVIPQGG</sequence>
<feature type="domain" description="Response regulatory" evidence="17">
    <location>
        <begin position="823"/>
        <end position="939"/>
    </location>
</feature>
<accession>A0A556QKN2</accession>
<dbReference type="InterPro" id="IPR013767">
    <property type="entry name" value="PAS_fold"/>
</dbReference>
<dbReference type="PRINTS" id="PR00344">
    <property type="entry name" value="BCTRLSENSOR"/>
</dbReference>
<dbReference type="EC" id="2.7.13.3" evidence="3"/>
<evidence type="ECO:0000259" key="18">
    <source>
        <dbReference type="PROSITE" id="PS50112"/>
    </source>
</evidence>
<dbReference type="Proteomes" id="UP000315648">
    <property type="component" value="Unassembled WGS sequence"/>
</dbReference>
<keyword evidence="9" id="KW-0418">Kinase</keyword>
<evidence type="ECO:0000256" key="12">
    <source>
        <dbReference type="ARBA" id="ARBA00023012"/>
    </source>
</evidence>
<dbReference type="InterPro" id="IPR005467">
    <property type="entry name" value="His_kinase_dom"/>
</dbReference>
<dbReference type="InterPro" id="IPR000014">
    <property type="entry name" value="PAS"/>
</dbReference>
<feature type="domain" description="PAS" evidence="18">
    <location>
        <begin position="430"/>
        <end position="501"/>
    </location>
</feature>
<feature type="transmembrane region" description="Helical" evidence="15">
    <location>
        <begin position="225"/>
        <end position="258"/>
    </location>
</feature>
<dbReference type="EMBL" id="VMBG01000002">
    <property type="protein sequence ID" value="TSJ77162.1"/>
    <property type="molecule type" value="Genomic_DNA"/>
</dbReference>
<dbReference type="InterPro" id="IPR003661">
    <property type="entry name" value="HisK_dim/P_dom"/>
</dbReference>
<evidence type="ECO:0000256" key="8">
    <source>
        <dbReference type="ARBA" id="ARBA00022741"/>
    </source>
</evidence>
<keyword evidence="6" id="KW-0808">Transferase</keyword>
<evidence type="ECO:0000313" key="20">
    <source>
        <dbReference type="EMBL" id="TSJ77162.1"/>
    </source>
</evidence>
<evidence type="ECO:0000256" key="2">
    <source>
        <dbReference type="ARBA" id="ARBA00004651"/>
    </source>
</evidence>
<dbReference type="Gene3D" id="3.30.450.20">
    <property type="entry name" value="PAS domain"/>
    <property type="match status" value="2"/>
</dbReference>
<evidence type="ECO:0000259" key="17">
    <source>
        <dbReference type="PROSITE" id="PS50110"/>
    </source>
</evidence>
<dbReference type="NCBIfam" id="TIGR00229">
    <property type="entry name" value="sensory_box"/>
    <property type="match status" value="2"/>
</dbReference>
<dbReference type="Pfam" id="PF05231">
    <property type="entry name" value="MASE1"/>
    <property type="match status" value="1"/>
</dbReference>
<dbReference type="GO" id="GO:0005524">
    <property type="term" value="F:ATP binding"/>
    <property type="evidence" value="ECO:0007669"/>
    <property type="project" value="UniProtKB-KW"/>
</dbReference>
<keyword evidence="21" id="KW-1185">Reference proteome</keyword>
<dbReference type="PROSITE" id="PS50112">
    <property type="entry name" value="PAS"/>
    <property type="match status" value="2"/>
</dbReference>
<dbReference type="GO" id="GO:0005886">
    <property type="term" value="C:plasma membrane"/>
    <property type="evidence" value="ECO:0007669"/>
    <property type="project" value="UniProtKB-SubCell"/>
</dbReference>
<evidence type="ECO:0000259" key="19">
    <source>
        <dbReference type="PROSITE" id="PS50113"/>
    </source>
</evidence>
<dbReference type="OrthoDB" id="9772100at2"/>
<feature type="transmembrane region" description="Helical" evidence="15">
    <location>
        <begin position="157"/>
        <end position="180"/>
    </location>
</feature>
<feature type="transmembrane region" description="Helical" evidence="15">
    <location>
        <begin position="36"/>
        <end position="54"/>
    </location>
</feature>
<reference evidence="20 21" key="1">
    <citation type="submission" date="2019-07" db="EMBL/GenBank/DDBJ databases">
        <title>Description of 53C-WASEF.</title>
        <authorList>
            <person name="Pitt A."/>
            <person name="Hahn M.W."/>
        </authorList>
    </citation>
    <scope>NUCLEOTIDE SEQUENCE [LARGE SCALE GENOMIC DNA]</scope>
    <source>
        <strain evidence="20 21">53C-WASEF</strain>
    </source>
</reference>
<keyword evidence="12" id="KW-0902">Two-component regulatory system</keyword>
<evidence type="ECO:0000256" key="10">
    <source>
        <dbReference type="ARBA" id="ARBA00022840"/>
    </source>
</evidence>
<dbReference type="GO" id="GO:0000155">
    <property type="term" value="F:phosphorelay sensor kinase activity"/>
    <property type="evidence" value="ECO:0007669"/>
    <property type="project" value="InterPro"/>
</dbReference>
<dbReference type="PROSITE" id="PS50110">
    <property type="entry name" value="RESPONSE_REGULATORY"/>
    <property type="match status" value="1"/>
</dbReference>
<evidence type="ECO:0000313" key="21">
    <source>
        <dbReference type="Proteomes" id="UP000315648"/>
    </source>
</evidence>
<protein>
    <recommendedName>
        <fullName evidence="3">histidine kinase</fullName>
        <ecNumber evidence="3">2.7.13.3</ecNumber>
    </recommendedName>
</protein>
<evidence type="ECO:0000256" key="14">
    <source>
        <dbReference type="PROSITE-ProRule" id="PRU00169"/>
    </source>
</evidence>
<comment type="caution">
    <text evidence="20">The sequence shown here is derived from an EMBL/GenBank/DDBJ whole genome shotgun (WGS) entry which is preliminary data.</text>
</comment>
<dbReference type="InterPro" id="IPR007895">
    <property type="entry name" value="MASE1"/>
</dbReference>
<dbReference type="Gene3D" id="1.10.287.130">
    <property type="match status" value="1"/>
</dbReference>
<dbReference type="InterPro" id="IPR013655">
    <property type="entry name" value="PAS_fold_3"/>
</dbReference>
<evidence type="ECO:0000256" key="6">
    <source>
        <dbReference type="ARBA" id="ARBA00022679"/>
    </source>
</evidence>
<keyword evidence="5 14" id="KW-0597">Phosphoprotein</keyword>
<evidence type="ECO:0000256" key="11">
    <source>
        <dbReference type="ARBA" id="ARBA00022989"/>
    </source>
</evidence>
<dbReference type="SMART" id="SM00091">
    <property type="entry name" value="PAS"/>
    <property type="match status" value="2"/>
</dbReference>
<dbReference type="Pfam" id="PF02518">
    <property type="entry name" value="HATPase_c"/>
    <property type="match status" value="1"/>
</dbReference>
<feature type="transmembrane region" description="Helical" evidence="15">
    <location>
        <begin position="200"/>
        <end position="219"/>
    </location>
</feature>
<dbReference type="InterPro" id="IPR035965">
    <property type="entry name" value="PAS-like_dom_sf"/>
</dbReference>
<dbReference type="SUPFAM" id="SSF52172">
    <property type="entry name" value="CheY-like"/>
    <property type="match status" value="1"/>
</dbReference>
<keyword evidence="8" id="KW-0547">Nucleotide-binding</keyword>
<feature type="domain" description="PAS" evidence="18">
    <location>
        <begin position="304"/>
        <end position="376"/>
    </location>
</feature>
<feature type="domain" description="PAC" evidence="19">
    <location>
        <begin position="380"/>
        <end position="433"/>
    </location>
</feature>
<dbReference type="AlphaFoldDB" id="A0A556QKN2"/>
<feature type="transmembrane region" description="Helical" evidence="15">
    <location>
        <begin position="74"/>
        <end position="93"/>
    </location>
</feature>
<evidence type="ECO:0000256" key="9">
    <source>
        <dbReference type="ARBA" id="ARBA00022777"/>
    </source>
</evidence>